<proteinExistence type="predicted"/>
<accession>A0AAU2UVY8</accession>
<protein>
    <submittedName>
        <fullName evidence="1">Uncharacterized protein</fullName>
    </submittedName>
</protein>
<dbReference type="AlphaFoldDB" id="A0AAU2UVY8"/>
<evidence type="ECO:0000313" key="1">
    <source>
        <dbReference type="EMBL" id="WTW59322.1"/>
    </source>
</evidence>
<gene>
    <name evidence="1" type="ORF">OG549_00900</name>
</gene>
<sequence length="114" mass="12513">MLVGKCRVQTAVIGHVDSELPVVLPMEAIEVDDFRTCHADQTYWCGTWLGGYGHQLNTKLYTDRACQVAHIPAPEHTSTCTRRAAGVSSADHLHIKQGSLTWLGQVGERGSGRR</sequence>
<reference evidence="1" key="1">
    <citation type="submission" date="2022-10" db="EMBL/GenBank/DDBJ databases">
        <title>The complete genomes of actinobacterial strains from the NBC collection.</title>
        <authorList>
            <person name="Joergensen T.S."/>
            <person name="Alvarez Arevalo M."/>
            <person name="Sterndorff E.B."/>
            <person name="Faurdal D."/>
            <person name="Vuksanovic O."/>
            <person name="Mourched A.-S."/>
            <person name="Charusanti P."/>
            <person name="Shaw S."/>
            <person name="Blin K."/>
            <person name="Weber T."/>
        </authorList>
    </citation>
    <scope>NUCLEOTIDE SEQUENCE</scope>
    <source>
        <strain evidence="1">NBC_00003</strain>
    </source>
</reference>
<organism evidence="1">
    <name type="scientific">Streptomyces sp. NBC_00003</name>
    <dbReference type="NCBI Taxonomy" id="2903608"/>
    <lineage>
        <taxon>Bacteria</taxon>
        <taxon>Bacillati</taxon>
        <taxon>Actinomycetota</taxon>
        <taxon>Actinomycetes</taxon>
        <taxon>Kitasatosporales</taxon>
        <taxon>Streptomycetaceae</taxon>
        <taxon>Streptomyces</taxon>
    </lineage>
</organism>
<dbReference type="EMBL" id="CP108318">
    <property type="protein sequence ID" value="WTW59322.1"/>
    <property type="molecule type" value="Genomic_DNA"/>
</dbReference>
<name>A0AAU2UVY8_9ACTN</name>